<gene>
    <name evidence="1" type="ORF">V1477_009251</name>
</gene>
<comment type="caution">
    <text evidence="1">The sequence shown here is derived from an EMBL/GenBank/DDBJ whole genome shotgun (WGS) entry which is preliminary data.</text>
</comment>
<reference evidence="1 2" key="1">
    <citation type="journal article" date="2024" name="Ann. Entomol. Soc. Am.">
        <title>Genomic analyses of the southern and eastern yellowjacket wasps (Hymenoptera: Vespidae) reveal evolutionary signatures of social life.</title>
        <authorList>
            <person name="Catto M.A."/>
            <person name="Caine P.B."/>
            <person name="Orr S.E."/>
            <person name="Hunt B.G."/>
            <person name="Goodisman M.A.D."/>
        </authorList>
    </citation>
    <scope>NUCLEOTIDE SEQUENCE [LARGE SCALE GENOMIC DNA]</scope>
    <source>
        <strain evidence="1">232</strain>
        <tissue evidence="1">Head and thorax</tissue>
    </source>
</reference>
<name>A0ABD2C988_VESMC</name>
<accession>A0ABD2C988</accession>
<evidence type="ECO:0000313" key="2">
    <source>
        <dbReference type="Proteomes" id="UP001607303"/>
    </source>
</evidence>
<evidence type="ECO:0000313" key="1">
    <source>
        <dbReference type="EMBL" id="KAL2741622.1"/>
    </source>
</evidence>
<protein>
    <submittedName>
        <fullName evidence="1">PiggyBac transposable element-derived protein 4-like</fullName>
    </submittedName>
</protein>
<dbReference type="EMBL" id="JAYRBN010000058">
    <property type="protein sequence ID" value="KAL2741622.1"/>
    <property type="molecule type" value="Genomic_DNA"/>
</dbReference>
<keyword evidence="2" id="KW-1185">Reference proteome</keyword>
<dbReference type="Proteomes" id="UP001607303">
    <property type="component" value="Unassembled WGS sequence"/>
</dbReference>
<dbReference type="AlphaFoldDB" id="A0ABD2C988"/>
<proteinExistence type="predicted"/>
<organism evidence="1 2">
    <name type="scientific">Vespula maculifrons</name>
    <name type="common">Eastern yellow jacket</name>
    <name type="synonym">Wasp</name>
    <dbReference type="NCBI Taxonomy" id="7453"/>
    <lineage>
        <taxon>Eukaryota</taxon>
        <taxon>Metazoa</taxon>
        <taxon>Ecdysozoa</taxon>
        <taxon>Arthropoda</taxon>
        <taxon>Hexapoda</taxon>
        <taxon>Insecta</taxon>
        <taxon>Pterygota</taxon>
        <taxon>Neoptera</taxon>
        <taxon>Endopterygota</taxon>
        <taxon>Hymenoptera</taxon>
        <taxon>Apocrita</taxon>
        <taxon>Aculeata</taxon>
        <taxon>Vespoidea</taxon>
        <taxon>Vespidae</taxon>
        <taxon>Vespinae</taxon>
        <taxon>Vespula</taxon>
    </lineage>
</organism>
<sequence>MLQIYFPTRKRRNDIITTKLITKRTSLVGTIRRNKRELPKLVKSKKDNMPSFSTILYKTDNCTLTIYKTKLNKKVLLLSSKYMIDQMTTKYTMKAGSRKWPILGINVWILYKETIGENISKKDFLFQLAEQLSADYKNLTKQFSVKAEEISSSTASQNQTHISIKRKQCQIAYFIFKFH</sequence>